<protein>
    <submittedName>
        <fullName evidence="1">Uncharacterized protein</fullName>
    </submittedName>
</protein>
<name>A0A0F8ZGX5_9ZZZZ</name>
<accession>A0A0F8ZGX5</accession>
<proteinExistence type="predicted"/>
<comment type="caution">
    <text evidence="1">The sequence shown here is derived from an EMBL/GenBank/DDBJ whole genome shotgun (WGS) entry which is preliminary data.</text>
</comment>
<sequence>MMLGDESSVEYDARMELEAAEDAEADALCKREGVEYDRIRALAGGAEIIKVWDASTRLTCMGEE</sequence>
<dbReference type="AlphaFoldDB" id="A0A0F8ZGX5"/>
<dbReference type="EMBL" id="LAZR01063573">
    <property type="protein sequence ID" value="KKK59251.1"/>
    <property type="molecule type" value="Genomic_DNA"/>
</dbReference>
<evidence type="ECO:0000313" key="1">
    <source>
        <dbReference type="EMBL" id="KKK59251.1"/>
    </source>
</evidence>
<organism evidence="1">
    <name type="scientific">marine sediment metagenome</name>
    <dbReference type="NCBI Taxonomy" id="412755"/>
    <lineage>
        <taxon>unclassified sequences</taxon>
        <taxon>metagenomes</taxon>
        <taxon>ecological metagenomes</taxon>
    </lineage>
</organism>
<reference evidence="1" key="1">
    <citation type="journal article" date="2015" name="Nature">
        <title>Complex archaea that bridge the gap between prokaryotes and eukaryotes.</title>
        <authorList>
            <person name="Spang A."/>
            <person name="Saw J.H."/>
            <person name="Jorgensen S.L."/>
            <person name="Zaremba-Niedzwiedzka K."/>
            <person name="Martijn J."/>
            <person name="Lind A.E."/>
            <person name="van Eijk R."/>
            <person name="Schleper C."/>
            <person name="Guy L."/>
            <person name="Ettema T.J."/>
        </authorList>
    </citation>
    <scope>NUCLEOTIDE SEQUENCE</scope>
</reference>
<gene>
    <name evidence="1" type="ORF">LCGC14_3036240</name>
</gene>